<dbReference type="STRING" id="413882.AAW51_3073"/>
<dbReference type="PANTHER" id="PTHR47572">
    <property type="entry name" value="LIPOPROTEIN-RELATED"/>
    <property type="match status" value="1"/>
</dbReference>
<keyword evidence="2" id="KW-0479">Metal-binding</keyword>
<dbReference type="PRINTS" id="PR01790">
    <property type="entry name" value="SMP30FAMILY"/>
</dbReference>
<protein>
    <submittedName>
        <fullName evidence="4">Gluconolaconase</fullName>
    </submittedName>
</protein>
<dbReference type="InterPro" id="IPR005511">
    <property type="entry name" value="SMP-30"/>
</dbReference>
<dbReference type="KEGG" id="pbh:AAW51_3073"/>
<dbReference type="PANTHER" id="PTHR47572:SF5">
    <property type="entry name" value="BLR2277 PROTEIN"/>
    <property type="match status" value="1"/>
</dbReference>
<evidence type="ECO:0000256" key="2">
    <source>
        <dbReference type="PIRSR" id="PIRSR605511-2"/>
    </source>
</evidence>
<gene>
    <name evidence="4" type="ORF">AAW51_3073</name>
</gene>
<accession>A0A0G3BK12</accession>
<dbReference type="GO" id="GO:0046872">
    <property type="term" value="F:metal ion binding"/>
    <property type="evidence" value="ECO:0007669"/>
    <property type="project" value="UniProtKB-KW"/>
</dbReference>
<dbReference type="EMBL" id="CP011371">
    <property type="protein sequence ID" value="AKJ29764.1"/>
    <property type="molecule type" value="Genomic_DNA"/>
</dbReference>
<feature type="binding site" evidence="2">
    <location>
        <position position="123"/>
    </location>
    <ligand>
        <name>substrate</name>
    </ligand>
</feature>
<reference evidence="4 5" key="1">
    <citation type="submission" date="2015-05" db="EMBL/GenBank/DDBJ databases">
        <authorList>
            <person name="Tang B."/>
            <person name="Yu Y."/>
        </authorList>
    </citation>
    <scope>NUCLEOTIDE SEQUENCE [LARGE SCALE GENOMIC DNA]</scope>
    <source>
        <strain evidence="4 5">DSM 7029</strain>
    </source>
</reference>
<feature type="binding site" evidence="2">
    <location>
        <position position="226"/>
    </location>
    <ligand>
        <name>a divalent metal cation</name>
        <dbReference type="ChEBI" id="CHEBI:60240"/>
    </ligand>
</feature>
<keyword evidence="2" id="KW-0862">Zinc</keyword>
<dbReference type="PATRIC" id="fig|413882.6.peg.3208"/>
<feature type="binding site" evidence="2">
    <location>
        <position position="172"/>
    </location>
    <ligand>
        <name>a divalent metal cation</name>
        <dbReference type="ChEBI" id="CHEBI:60240"/>
    </ligand>
</feature>
<dbReference type="Proteomes" id="UP000035352">
    <property type="component" value="Chromosome"/>
</dbReference>
<dbReference type="InterPro" id="IPR051262">
    <property type="entry name" value="SMP-30/CGR1_Lactonase"/>
</dbReference>
<dbReference type="AlphaFoldDB" id="A0A0G3BK12"/>
<proteinExistence type="predicted"/>
<evidence type="ECO:0000313" key="5">
    <source>
        <dbReference type="Proteomes" id="UP000035352"/>
    </source>
</evidence>
<dbReference type="Gene3D" id="2.120.10.30">
    <property type="entry name" value="TolB, C-terminal domain"/>
    <property type="match status" value="1"/>
</dbReference>
<feature type="domain" description="SMP-30/Gluconolactonase/LRE-like region" evidence="3">
    <location>
        <begin position="13"/>
        <end position="283"/>
    </location>
</feature>
<organism evidence="4 5">
    <name type="scientific">Caldimonas brevitalea</name>
    <dbReference type="NCBI Taxonomy" id="413882"/>
    <lineage>
        <taxon>Bacteria</taxon>
        <taxon>Pseudomonadati</taxon>
        <taxon>Pseudomonadota</taxon>
        <taxon>Betaproteobacteria</taxon>
        <taxon>Burkholderiales</taxon>
        <taxon>Sphaerotilaceae</taxon>
        <taxon>Caldimonas</taxon>
    </lineage>
</organism>
<dbReference type="RefSeq" id="WP_417903575.1">
    <property type="nucleotide sequence ID" value="NZ_CP011371.1"/>
</dbReference>
<dbReference type="InterPro" id="IPR011042">
    <property type="entry name" value="6-blade_b-propeller_TolB-like"/>
</dbReference>
<name>A0A0G3BK12_9BURK</name>
<comment type="cofactor">
    <cofactor evidence="2">
        <name>Zn(2+)</name>
        <dbReference type="ChEBI" id="CHEBI:29105"/>
    </cofactor>
    <text evidence="2">Binds 1 divalent metal cation per subunit.</text>
</comment>
<dbReference type="Pfam" id="PF08450">
    <property type="entry name" value="SGL"/>
    <property type="match status" value="1"/>
</dbReference>
<dbReference type="SUPFAM" id="SSF63829">
    <property type="entry name" value="Calcium-dependent phosphotriesterase"/>
    <property type="match status" value="1"/>
</dbReference>
<evidence type="ECO:0000256" key="1">
    <source>
        <dbReference type="PIRSR" id="PIRSR605511-1"/>
    </source>
</evidence>
<evidence type="ECO:0000259" key="3">
    <source>
        <dbReference type="Pfam" id="PF08450"/>
    </source>
</evidence>
<dbReference type="InterPro" id="IPR013658">
    <property type="entry name" value="SGL"/>
</dbReference>
<sequence length="307" mass="32364">MLDIEMVAEGLQFPEGPIALADGSVLLVEIQARTLSRIGPDGRHSVVARFDGGPNGAALGPDGAVYVTNNGGSFGFYLRDGLNLPGPPPVPHRGGRIERVDLATGEVHTLYDHCDGRPLGAPNDLVFDRSGGFWFTDHGASDAEGRRHGGLYYARADGSSIRQAAGPLVSPNGVGLSPDEDVVYVADTQLGRLWAFDISGPGTVARVSRMQPGRVVANLPGFQLLDSLAVEADGRVCVATIANGGITTFAPDGSTEHLPLPDPLCTNLCFGGADLRDVWVTASGTGKLYKLRWPRPGLKLNFSDRQG</sequence>
<feature type="active site" description="Proton donor/acceptor" evidence="1">
    <location>
        <position position="226"/>
    </location>
</feature>
<evidence type="ECO:0000313" key="4">
    <source>
        <dbReference type="EMBL" id="AKJ29764.1"/>
    </source>
</evidence>
<keyword evidence="5" id="KW-1185">Reference proteome</keyword>